<comment type="caution">
    <text evidence="3">The sequence shown here is derived from an EMBL/GenBank/DDBJ whole genome shotgun (WGS) entry which is preliminary data.</text>
</comment>
<evidence type="ECO:0000259" key="2">
    <source>
        <dbReference type="Pfam" id="PF13952"/>
    </source>
</evidence>
<protein>
    <recommendedName>
        <fullName evidence="2">DUF4216 domain-containing protein</fullName>
    </recommendedName>
</protein>
<organism evidence="3 4">
    <name type="scientific">Kingdonia uniflora</name>
    <dbReference type="NCBI Taxonomy" id="39325"/>
    <lineage>
        <taxon>Eukaryota</taxon>
        <taxon>Viridiplantae</taxon>
        <taxon>Streptophyta</taxon>
        <taxon>Embryophyta</taxon>
        <taxon>Tracheophyta</taxon>
        <taxon>Spermatophyta</taxon>
        <taxon>Magnoliopsida</taxon>
        <taxon>Ranunculales</taxon>
        <taxon>Circaeasteraceae</taxon>
        <taxon>Kingdonia</taxon>
    </lineage>
</organism>
<dbReference type="PANTHER" id="PTHR48258">
    <property type="entry name" value="DUF4218 DOMAIN-CONTAINING PROTEIN-RELATED"/>
    <property type="match status" value="1"/>
</dbReference>
<dbReference type="InterPro" id="IPR025312">
    <property type="entry name" value="DUF4216"/>
</dbReference>
<dbReference type="PANTHER" id="PTHR48258:SF9">
    <property type="entry name" value="OS01G0348150 PROTEIN"/>
    <property type="match status" value="1"/>
</dbReference>
<feature type="region of interest" description="Disordered" evidence="1">
    <location>
        <begin position="459"/>
        <end position="491"/>
    </location>
</feature>
<name>A0A7J7MJK0_9MAGN</name>
<evidence type="ECO:0000313" key="3">
    <source>
        <dbReference type="EMBL" id="KAF6155037.1"/>
    </source>
</evidence>
<accession>A0A7J7MJK0</accession>
<evidence type="ECO:0000256" key="1">
    <source>
        <dbReference type="SAM" id="MobiDB-lite"/>
    </source>
</evidence>
<proteinExistence type="predicted"/>
<dbReference type="Proteomes" id="UP000541444">
    <property type="component" value="Unassembled WGS sequence"/>
</dbReference>
<sequence length="618" mass="70444">MAKLLGKSRVDETLPGKICEMLKALIFSAASPNKNATESLPSNSNHIGGNLSPLEDQHTLAEQISGTQELSSLVDFGISNGDIRKRDVTADSHIKNPNESLITQHDDVERPRMFDLVDEAFGYIQPKDLNKGTQDGSYESADEFPKEEIEYQKLKDDASRPLYPSCSPADTIKMRTYKDYVKNLKRVEGCITNCYILDEAILYCMGYIRNGRKGTHKRGLPTFMDDDADKEQPLDKGNLIHLETLKYEQFENSKMSTLKRLVDRLSFKMTSYKVYRVNGFVFHTADTESCKTTQNSGVKMKAMANFVDSVRDQNPREAETIYYGIVKEIIELDYYDFPQTVFYCDWVRVEDKVNGCTFNAKANLTFVNLQKLKRNSKVDDEPYYLASQASQVFYCQDPTRTDWSVVIDALKRLDKGIDAYEKPLAFEIGNPFTSSMIGLINENVNEDEEITEGSWMMISPSQSTPNPSEPLPIPAGRSHEHSTTSGGDSSKPKIPLKLLLLGHVVGKNLAKFMSRLGNLVREHIPPYYPDSPVVPDRFKDTVWQIICEEYVLPEAAKRKLMKSANNLWRNGMKILKKKYDEWDTNEARKKNYPKKTRPKNWVRFVDLTSTEEVKAFSE</sequence>
<reference evidence="3 4" key="1">
    <citation type="journal article" date="2020" name="IScience">
        <title>Genome Sequencing of the Endangered Kingdonia uniflora (Circaeasteraceae, Ranunculales) Reveals Potential Mechanisms of Evolutionary Specialization.</title>
        <authorList>
            <person name="Sun Y."/>
            <person name="Deng T."/>
            <person name="Zhang A."/>
            <person name="Moore M.J."/>
            <person name="Landis J.B."/>
            <person name="Lin N."/>
            <person name="Zhang H."/>
            <person name="Zhang X."/>
            <person name="Huang J."/>
            <person name="Zhang X."/>
            <person name="Sun H."/>
            <person name="Wang H."/>
        </authorList>
    </citation>
    <scope>NUCLEOTIDE SEQUENCE [LARGE SCALE GENOMIC DNA]</scope>
    <source>
        <strain evidence="3">TB1705</strain>
        <tissue evidence="3">Leaf</tissue>
    </source>
</reference>
<feature type="region of interest" description="Disordered" evidence="1">
    <location>
        <begin position="34"/>
        <end position="53"/>
    </location>
</feature>
<keyword evidence="4" id="KW-1185">Reference proteome</keyword>
<gene>
    <name evidence="3" type="ORF">GIB67_035784</name>
</gene>
<dbReference type="Pfam" id="PF13952">
    <property type="entry name" value="DUF4216"/>
    <property type="match status" value="1"/>
</dbReference>
<feature type="domain" description="DUF4216" evidence="2">
    <location>
        <begin position="330"/>
        <end position="406"/>
    </location>
</feature>
<dbReference type="EMBL" id="JACGCM010001441">
    <property type="protein sequence ID" value="KAF6155037.1"/>
    <property type="molecule type" value="Genomic_DNA"/>
</dbReference>
<feature type="compositionally biased region" description="Polar residues" evidence="1">
    <location>
        <begin position="34"/>
        <end position="47"/>
    </location>
</feature>
<evidence type="ECO:0000313" key="4">
    <source>
        <dbReference type="Proteomes" id="UP000541444"/>
    </source>
</evidence>
<dbReference type="AlphaFoldDB" id="A0A7J7MJK0"/>